<dbReference type="Proteomes" id="UP001152888">
    <property type="component" value="Unassembled WGS sequence"/>
</dbReference>
<sequence>MRSTISDNFEKCIADVRNEIDDIINEALNPKATKGDDVIIAVTITELPH</sequence>
<proteinExistence type="predicted"/>
<accession>A0A9P0Q7C2</accession>
<comment type="caution">
    <text evidence="2">The sequence shown here is derived from an EMBL/GenBank/DDBJ whole genome shotgun (WGS) entry which is preliminary data.</text>
</comment>
<evidence type="ECO:0000313" key="2">
    <source>
        <dbReference type="EMBL" id="CAH2011782.1"/>
    </source>
</evidence>
<keyword evidence="3" id="KW-1185">Reference proteome</keyword>
<name>A0A9P0Q7C2_ACAOB</name>
<gene>
    <name evidence="1" type="ORF">ACAOBT_LOCUS25536</name>
    <name evidence="2" type="ORF">ACAOBT_LOCUS32411</name>
</gene>
<evidence type="ECO:0000313" key="3">
    <source>
        <dbReference type="Proteomes" id="UP001152888"/>
    </source>
</evidence>
<dbReference type="EMBL" id="CAKOFQ010008119">
    <property type="protein sequence ID" value="CAH2011782.1"/>
    <property type="molecule type" value="Genomic_DNA"/>
</dbReference>
<protein>
    <submittedName>
        <fullName evidence="2">Uncharacterized protein</fullName>
    </submittedName>
</protein>
<dbReference type="EMBL" id="CAKOFQ010007406">
    <property type="protein sequence ID" value="CAH2000378.1"/>
    <property type="molecule type" value="Genomic_DNA"/>
</dbReference>
<evidence type="ECO:0000313" key="1">
    <source>
        <dbReference type="EMBL" id="CAH2000378.1"/>
    </source>
</evidence>
<reference evidence="2" key="1">
    <citation type="submission" date="2022-03" db="EMBL/GenBank/DDBJ databases">
        <authorList>
            <person name="Sayadi A."/>
        </authorList>
    </citation>
    <scope>NUCLEOTIDE SEQUENCE</scope>
</reference>
<organism evidence="2 3">
    <name type="scientific">Acanthoscelides obtectus</name>
    <name type="common">Bean weevil</name>
    <name type="synonym">Bruchus obtectus</name>
    <dbReference type="NCBI Taxonomy" id="200917"/>
    <lineage>
        <taxon>Eukaryota</taxon>
        <taxon>Metazoa</taxon>
        <taxon>Ecdysozoa</taxon>
        <taxon>Arthropoda</taxon>
        <taxon>Hexapoda</taxon>
        <taxon>Insecta</taxon>
        <taxon>Pterygota</taxon>
        <taxon>Neoptera</taxon>
        <taxon>Endopterygota</taxon>
        <taxon>Coleoptera</taxon>
        <taxon>Polyphaga</taxon>
        <taxon>Cucujiformia</taxon>
        <taxon>Chrysomeloidea</taxon>
        <taxon>Chrysomelidae</taxon>
        <taxon>Bruchinae</taxon>
        <taxon>Bruchini</taxon>
        <taxon>Acanthoscelides</taxon>
    </lineage>
</organism>
<dbReference type="AlphaFoldDB" id="A0A9P0Q7C2"/>